<evidence type="ECO:0000256" key="3">
    <source>
        <dbReference type="ARBA" id="ARBA00022801"/>
    </source>
</evidence>
<dbReference type="PIRSF" id="PIRSF005814">
    <property type="entry name" value="MutS_YshD"/>
    <property type="match status" value="1"/>
</dbReference>
<feature type="coiled-coil region" evidence="8">
    <location>
        <begin position="143"/>
        <end position="177"/>
    </location>
</feature>
<dbReference type="FunFam" id="3.40.50.300:FF:000830">
    <property type="entry name" value="Endonuclease MutS2"/>
    <property type="match status" value="1"/>
</dbReference>
<dbReference type="EMBL" id="CP060715">
    <property type="protein sequence ID" value="QNN60018.1"/>
    <property type="molecule type" value="Genomic_DNA"/>
</dbReference>
<evidence type="ECO:0000256" key="8">
    <source>
        <dbReference type="SAM" id="Coils"/>
    </source>
</evidence>
<dbReference type="GO" id="GO:0045910">
    <property type="term" value="P:negative regulation of DNA recombination"/>
    <property type="evidence" value="ECO:0007669"/>
    <property type="project" value="InterPro"/>
</dbReference>
<dbReference type="Gene3D" id="3.30.1370.110">
    <property type="match status" value="1"/>
</dbReference>
<dbReference type="GO" id="GO:0005524">
    <property type="term" value="F:ATP binding"/>
    <property type="evidence" value="ECO:0007669"/>
    <property type="project" value="UniProtKB-UniRule"/>
</dbReference>
<comment type="similarity">
    <text evidence="7">Belongs to the DNA mismatch repair MutS family. MutS2 subfamily.</text>
</comment>
<keyword evidence="7 10" id="KW-0255">Endonuclease</keyword>
<dbReference type="Proteomes" id="UP000515928">
    <property type="component" value="Chromosome"/>
</dbReference>
<dbReference type="GO" id="GO:0030983">
    <property type="term" value="F:mismatched DNA binding"/>
    <property type="evidence" value="ECO:0007669"/>
    <property type="project" value="InterPro"/>
</dbReference>
<keyword evidence="4 7" id="KW-0067">ATP-binding</keyword>
<dbReference type="InterPro" id="IPR000432">
    <property type="entry name" value="DNA_mismatch_repair_MutS_C"/>
</dbReference>
<evidence type="ECO:0000313" key="11">
    <source>
        <dbReference type="Proteomes" id="UP000515928"/>
    </source>
</evidence>
<dbReference type="EC" id="3.6.4.-" evidence="7"/>
<dbReference type="InterPro" id="IPR005747">
    <property type="entry name" value="MutS2"/>
</dbReference>
<dbReference type="InterPro" id="IPR002625">
    <property type="entry name" value="Smr_dom"/>
</dbReference>
<comment type="function">
    <text evidence="7">Endonuclease that is involved in the suppression of homologous recombination and thus may have a key role in the control of bacterial genetic diversity.</text>
</comment>
<keyword evidence="6 7" id="KW-0238">DNA-binding</keyword>
<keyword evidence="11" id="KW-1185">Reference proteome</keyword>
<dbReference type="InterPro" id="IPR007696">
    <property type="entry name" value="DNA_mismatch_repair_MutS_core"/>
</dbReference>
<dbReference type="GO" id="GO:0072344">
    <property type="term" value="P:rescue of stalled ribosome"/>
    <property type="evidence" value="ECO:0007669"/>
    <property type="project" value="UniProtKB-UniRule"/>
</dbReference>
<evidence type="ECO:0000256" key="6">
    <source>
        <dbReference type="ARBA" id="ARBA00023125"/>
    </source>
</evidence>
<dbReference type="HAMAP" id="MF_00092">
    <property type="entry name" value="MutS2"/>
    <property type="match status" value="1"/>
</dbReference>
<dbReference type="GO" id="GO:0140664">
    <property type="term" value="F:ATP-dependent DNA damage sensor activity"/>
    <property type="evidence" value="ECO:0007669"/>
    <property type="project" value="InterPro"/>
</dbReference>
<dbReference type="RefSeq" id="WP_187533151.1">
    <property type="nucleotide sequence ID" value="NZ_CBCSHU010000002.1"/>
</dbReference>
<dbReference type="GO" id="GO:0006298">
    <property type="term" value="P:mismatch repair"/>
    <property type="evidence" value="ECO:0007669"/>
    <property type="project" value="InterPro"/>
</dbReference>
<dbReference type="InterPro" id="IPR045076">
    <property type="entry name" value="MutS"/>
</dbReference>
<gene>
    <name evidence="7" type="primary">mutS2</name>
    <name evidence="7" type="synonym">rqcU</name>
    <name evidence="10" type="ORF">H9L01_06455</name>
</gene>
<keyword evidence="1 7" id="KW-0699">rRNA-binding</keyword>
<dbReference type="SUPFAM" id="SSF48334">
    <property type="entry name" value="DNA repair protein MutS, domain III"/>
    <property type="match status" value="1"/>
</dbReference>
<dbReference type="SUPFAM" id="SSF52540">
    <property type="entry name" value="P-loop containing nucleoside triphosphate hydrolases"/>
    <property type="match status" value="1"/>
</dbReference>
<accession>A0A7G9RWP3</accession>
<dbReference type="SMART" id="SM00533">
    <property type="entry name" value="MUTSd"/>
    <property type="match status" value="1"/>
</dbReference>
<keyword evidence="3 7" id="KW-0378">Hydrolase</keyword>
<reference evidence="10 11" key="1">
    <citation type="submission" date="2020-08" db="EMBL/GenBank/DDBJ databases">
        <title>Genome sequence of Erysipelothrix inopinata DSM 15511T.</title>
        <authorList>
            <person name="Hyun D.-W."/>
            <person name="Bae J.-W."/>
        </authorList>
    </citation>
    <scope>NUCLEOTIDE SEQUENCE [LARGE SCALE GENOMIC DNA]</scope>
    <source>
        <strain evidence="10 11">DSM 15511</strain>
    </source>
</reference>
<keyword evidence="8" id="KW-0175">Coiled coil</keyword>
<organism evidence="10 11">
    <name type="scientific">Erysipelothrix inopinata</name>
    <dbReference type="NCBI Taxonomy" id="225084"/>
    <lineage>
        <taxon>Bacteria</taxon>
        <taxon>Bacillati</taxon>
        <taxon>Bacillota</taxon>
        <taxon>Erysipelotrichia</taxon>
        <taxon>Erysipelotrichales</taxon>
        <taxon>Erysipelotrichaceae</taxon>
        <taxon>Erysipelothrix</taxon>
    </lineage>
</organism>
<keyword evidence="2 7" id="KW-0547">Nucleotide-binding</keyword>
<feature type="domain" description="Smr" evidence="9">
    <location>
        <begin position="685"/>
        <end position="760"/>
    </location>
</feature>
<evidence type="ECO:0000256" key="1">
    <source>
        <dbReference type="ARBA" id="ARBA00022730"/>
    </source>
</evidence>
<proteinExistence type="inferred from homology"/>
<dbReference type="SUPFAM" id="SSF160443">
    <property type="entry name" value="SMR domain-like"/>
    <property type="match status" value="1"/>
</dbReference>
<name>A0A7G9RWP3_9FIRM</name>
<evidence type="ECO:0000256" key="5">
    <source>
        <dbReference type="ARBA" id="ARBA00022884"/>
    </source>
</evidence>
<dbReference type="PANTHER" id="PTHR48466">
    <property type="entry name" value="OS10G0509000 PROTEIN-RELATED"/>
    <property type="match status" value="1"/>
</dbReference>
<feature type="coiled-coil region" evidence="8">
    <location>
        <begin position="515"/>
        <end position="589"/>
    </location>
</feature>
<comment type="function">
    <text evidence="7">Acts as a ribosome collision sensor, splitting the ribosome into its 2 subunits. Detects stalled/collided 70S ribosomes which it binds and splits by an ATP-hydrolysis driven conformational change. Acts upstream of the ribosome quality control system (RQC), a ribosome-associated complex that mediates the extraction of incompletely synthesized nascent chains from stalled ribosomes and their subsequent degradation. Probably generates substrates for RQC.</text>
</comment>
<keyword evidence="7" id="KW-0540">Nuclease</keyword>
<evidence type="ECO:0000256" key="2">
    <source>
        <dbReference type="ARBA" id="ARBA00022741"/>
    </source>
</evidence>
<evidence type="ECO:0000259" key="9">
    <source>
        <dbReference type="PROSITE" id="PS50828"/>
    </source>
</evidence>
<sequence length="760" mass="85211">MNNISSRLEFDKVLTQVAQYASFSLGKEAILASEPSYSPLIVKRDLNRMSEALRCVVSFGSLSFGGISDVSRELRFTEKAGVLSVDEIVKVGRFMQGINRLKKQFDALEDDYEAMDDLFASLEINQTLLNNIDHCFGEQGEVLDRASVELGTIRREMRQLEQTIDRKTQEFLNKNREMLSEAVVSLQQGRRTFLIKPSEKYKMEGTIYGESASGQSIYFEPAFLGKMQNDLLQYRHRELNEIEKICARTSAEIAQDAQQLDANLDTVTVIDALFAKAEWGYKHDAVVATMSQDTLKIVNARHPLINPKEVVANTYQLTPPHKMILISGPNTGGKSVSLKTMGLAVAMTHAGFPICAESATVMFVDQIFVDIGDQQSIEKSLSSFSAHMQTMTTVSQKATRKSLVLLDELGSQTDPLEGESLSMAILDHFREVGCWVVATTHFSRLKQYGTQYDDILIASVEFDLNNLKPTYRYRENIMGESNAFAIAKRLGLDPEIIDRAFKYKQESQYETDHMMEILEGKIAEQEKLNEALKEKETELHQQQATLQKQLEESKKQLEVEREKLREENDVLLEDMIREAEKQMETLNKTNRPDLRQKAVKNIAKMQKEVIDETISSGDRVQLKATGQVGVVDKVEKNSALVTIGGLVMSVNLNKLTKIAGPAQPVKKKYTKSHSVKTLSSFKTEVNVIGLRVAEALPIVDKFIDECLVHNVQVCRVVHGHGTGTLRTAVHDSLRRNRNVKSFELASISEGGAGATVVKLK</sequence>
<dbReference type="NCBIfam" id="TIGR01069">
    <property type="entry name" value="mutS2"/>
    <property type="match status" value="1"/>
</dbReference>
<keyword evidence="5 7" id="KW-0694">RNA-binding</keyword>
<evidence type="ECO:0000313" key="10">
    <source>
        <dbReference type="EMBL" id="QNN60018.1"/>
    </source>
</evidence>
<dbReference type="InterPro" id="IPR027417">
    <property type="entry name" value="P-loop_NTPase"/>
</dbReference>
<dbReference type="Pfam" id="PF00488">
    <property type="entry name" value="MutS_V"/>
    <property type="match status" value="1"/>
</dbReference>
<dbReference type="PROSITE" id="PS50828">
    <property type="entry name" value="SMR"/>
    <property type="match status" value="1"/>
</dbReference>
<dbReference type="AlphaFoldDB" id="A0A7G9RWP3"/>
<protein>
    <recommendedName>
        <fullName evidence="7">Endonuclease MutS2</fullName>
        <ecNumber evidence="7">3.1.-.-</ecNumber>
    </recommendedName>
    <alternativeName>
        <fullName evidence="7">Ribosome-associated protein quality control-upstream factor</fullName>
        <shortName evidence="7">RQC-upstream factor</shortName>
        <shortName evidence="7">RqcU</shortName>
        <ecNumber evidence="7">3.6.4.-</ecNumber>
    </alternativeName>
</protein>
<dbReference type="GO" id="GO:0004519">
    <property type="term" value="F:endonuclease activity"/>
    <property type="evidence" value="ECO:0007669"/>
    <property type="project" value="UniProtKB-UniRule"/>
</dbReference>
<dbReference type="PANTHER" id="PTHR48466:SF2">
    <property type="entry name" value="OS10G0509000 PROTEIN"/>
    <property type="match status" value="1"/>
</dbReference>
<dbReference type="GO" id="GO:0016887">
    <property type="term" value="F:ATP hydrolysis activity"/>
    <property type="evidence" value="ECO:0007669"/>
    <property type="project" value="InterPro"/>
</dbReference>
<dbReference type="Pfam" id="PF01713">
    <property type="entry name" value="Smr"/>
    <property type="match status" value="1"/>
</dbReference>
<dbReference type="GO" id="GO:0043023">
    <property type="term" value="F:ribosomal large subunit binding"/>
    <property type="evidence" value="ECO:0007669"/>
    <property type="project" value="UniProtKB-UniRule"/>
</dbReference>
<dbReference type="EC" id="3.1.-.-" evidence="7"/>
<evidence type="ECO:0000256" key="4">
    <source>
        <dbReference type="ARBA" id="ARBA00022840"/>
    </source>
</evidence>
<dbReference type="KEGG" id="eio:H9L01_06455"/>
<dbReference type="SMART" id="SM00534">
    <property type="entry name" value="MUTSac"/>
    <property type="match status" value="1"/>
</dbReference>
<feature type="binding site" evidence="7">
    <location>
        <begin position="328"/>
        <end position="335"/>
    </location>
    <ligand>
        <name>ATP</name>
        <dbReference type="ChEBI" id="CHEBI:30616"/>
    </ligand>
</feature>
<dbReference type="InterPro" id="IPR036187">
    <property type="entry name" value="DNA_mismatch_repair_MutS_sf"/>
</dbReference>
<dbReference type="InterPro" id="IPR036063">
    <property type="entry name" value="Smr_dom_sf"/>
</dbReference>
<dbReference type="GO" id="GO:0019843">
    <property type="term" value="F:rRNA binding"/>
    <property type="evidence" value="ECO:0007669"/>
    <property type="project" value="UniProtKB-UniRule"/>
</dbReference>
<dbReference type="SMART" id="SM00463">
    <property type="entry name" value="SMR"/>
    <property type="match status" value="1"/>
</dbReference>
<dbReference type="Gene3D" id="3.40.50.300">
    <property type="entry name" value="P-loop containing nucleotide triphosphate hydrolases"/>
    <property type="match status" value="1"/>
</dbReference>
<evidence type="ECO:0000256" key="7">
    <source>
        <dbReference type="HAMAP-Rule" id="MF_00092"/>
    </source>
</evidence>
<comment type="subunit">
    <text evidence="7">Homodimer. Binds to stalled ribosomes, contacting rRNA.</text>
</comment>